<name>A0ABM5UFS1_YERAE</name>
<evidence type="ECO:0000313" key="2">
    <source>
        <dbReference type="Proteomes" id="UP000069914"/>
    </source>
</evidence>
<accession>A0ABM5UFS1</accession>
<evidence type="ECO:0000313" key="1">
    <source>
        <dbReference type="EMBL" id="AKP34695.1"/>
    </source>
</evidence>
<proteinExistence type="predicted"/>
<dbReference type="Proteomes" id="UP000069914">
    <property type="component" value="Chromosome"/>
</dbReference>
<gene>
    <name evidence="1" type="ORF">ACZ76_14760</name>
</gene>
<protein>
    <recommendedName>
        <fullName evidence="3">Phage protein</fullName>
    </recommendedName>
</protein>
<evidence type="ECO:0008006" key="3">
    <source>
        <dbReference type="Google" id="ProtNLM"/>
    </source>
</evidence>
<organism evidence="1 2">
    <name type="scientific">Yersinia aleksiciae</name>
    <dbReference type="NCBI Taxonomy" id="263819"/>
    <lineage>
        <taxon>Bacteria</taxon>
        <taxon>Pseudomonadati</taxon>
        <taxon>Pseudomonadota</taxon>
        <taxon>Gammaproteobacteria</taxon>
        <taxon>Enterobacterales</taxon>
        <taxon>Yersiniaceae</taxon>
        <taxon>Yersinia</taxon>
    </lineage>
</organism>
<dbReference type="EMBL" id="CP011975">
    <property type="protein sequence ID" value="AKP34695.1"/>
    <property type="molecule type" value="Genomic_DNA"/>
</dbReference>
<keyword evidence="2" id="KW-1185">Reference proteome</keyword>
<reference evidence="1 2" key="1">
    <citation type="journal article" date="2015" name="Genome Announc.">
        <title>De Novo Genome Sequence of Yersinia aleksiciae Y159T.</title>
        <authorList>
            <person name="Sprague L.D."/>
            <person name="Neubauer H."/>
        </authorList>
    </citation>
    <scope>NUCLEOTIDE SEQUENCE [LARGE SCALE GENOMIC DNA]</scope>
    <source>
        <strain evidence="1 2">159</strain>
    </source>
</reference>
<sequence length="72" mass="8602">MTCIRISNGIITITPFYRLRLDDGTCVFMAWHSYCGPTFFRDKNERRMIEDWYENSLICKALDWFIGRGERA</sequence>